<keyword evidence="4 9" id="KW-0324">Glycolysis</keyword>
<feature type="binding site" evidence="7">
    <location>
        <position position="147"/>
    </location>
    <ligand>
        <name>substrate</name>
    </ligand>
</feature>
<protein>
    <recommendedName>
        <fullName evidence="9">Phosphoglycerate mutase</fullName>
        <ecNumber evidence="9">5.4.2.11</ecNumber>
    </recommendedName>
</protein>
<dbReference type="SMART" id="SM00855">
    <property type="entry name" value="PGAM"/>
    <property type="match status" value="1"/>
</dbReference>
<dbReference type="Proteomes" id="UP000765509">
    <property type="component" value="Unassembled WGS sequence"/>
</dbReference>
<comment type="similarity">
    <text evidence="3 9">Belongs to the phosphoglycerate mutase family. BPG-dependent PGAM subfamily.</text>
</comment>
<feature type="binding site" evidence="7">
    <location>
        <begin position="136"/>
        <end position="139"/>
    </location>
    <ligand>
        <name>substrate</name>
    </ligand>
</feature>
<dbReference type="NCBIfam" id="NF002339">
    <property type="entry name" value="PRK01295.1"/>
    <property type="match status" value="1"/>
</dbReference>
<evidence type="ECO:0000256" key="2">
    <source>
        <dbReference type="ARBA" id="ARBA00004798"/>
    </source>
</evidence>
<gene>
    <name evidence="10" type="ORF">O181_007305</name>
</gene>
<name>A0A9Q3GHQ9_9BASI</name>
<feature type="active site" description="Tele-phosphohistidine intermediate" evidence="6">
    <location>
        <position position="58"/>
    </location>
</feature>
<evidence type="ECO:0000256" key="5">
    <source>
        <dbReference type="ARBA" id="ARBA00023235"/>
    </source>
</evidence>
<dbReference type="InterPro" id="IPR001345">
    <property type="entry name" value="PG/BPGM_mutase_AS"/>
</dbReference>
<sequence length="254" mass="29193">MLRMVRFGWFRRRKSSMTHFWRHPTSADRSRKVYLENISFLTMTADSKSKNQIVLVRHGQSEWNKLNLFTGWKDPALTDQGREEARLGAERLKKHGFKFDLAYTSALSRAQTTLDIILTTLEQKDIPIEKDQALNERDYGDLTGLNKDEARKKWGEDQVHIWRRSYDVCPPGGESLELTAKRTLPYYNKEIKPQVLAGKKILVAAHGNSLRSIIMELENLTGEEIVKKELDTGVPIVYDLDSEGKVLNCTVLNS</sequence>
<dbReference type="GO" id="GO:0006096">
    <property type="term" value="P:glycolytic process"/>
    <property type="evidence" value="ECO:0007669"/>
    <property type="project" value="UniProtKB-KW"/>
</dbReference>
<dbReference type="EMBL" id="AVOT02001624">
    <property type="protein sequence ID" value="MBW0467590.1"/>
    <property type="molecule type" value="Genomic_DNA"/>
</dbReference>
<dbReference type="Pfam" id="PF00300">
    <property type="entry name" value="His_Phos_1"/>
    <property type="match status" value="1"/>
</dbReference>
<dbReference type="CDD" id="cd07067">
    <property type="entry name" value="HP_PGM_like"/>
    <property type="match status" value="1"/>
</dbReference>
<feature type="binding site" evidence="7">
    <location>
        <begin position="57"/>
        <end position="64"/>
    </location>
    <ligand>
        <name>substrate</name>
    </ligand>
</feature>
<evidence type="ECO:0000256" key="7">
    <source>
        <dbReference type="PIRSR" id="PIRSR613078-2"/>
    </source>
</evidence>
<feature type="binding site" evidence="7">
    <location>
        <begin position="70"/>
        <end position="71"/>
    </location>
    <ligand>
        <name>substrate</name>
    </ligand>
</feature>
<feature type="binding site" evidence="7">
    <location>
        <begin position="207"/>
        <end position="208"/>
    </location>
    <ligand>
        <name>substrate</name>
    </ligand>
</feature>
<dbReference type="PROSITE" id="PS00175">
    <property type="entry name" value="PG_MUTASE"/>
    <property type="match status" value="1"/>
</dbReference>
<dbReference type="OrthoDB" id="354304at2759"/>
<feature type="binding site" evidence="7">
    <location>
        <position position="109"/>
    </location>
    <ligand>
        <name>substrate</name>
    </ligand>
</feature>
<organism evidence="10 11">
    <name type="scientific">Austropuccinia psidii MF-1</name>
    <dbReference type="NCBI Taxonomy" id="1389203"/>
    <lineage>
        <taxon>Eukaryota</taxon>
        <taxon>Fungi</taxon>
        <taxon>Dikarya</taxon>
        <taxon>Basidiomycota</taxon>
        <taxon>Pucciniomycotina</taxon>
        <taxon>Pucciniomycetes</taxon>
        <taxon>Pucciniales</taxon>
        <taxon>Sphaerophragmiaceae</taxon>
        <taxon>Austropuccinia</taxon>
    </lineage>
</organism>
<keyword evidence="5 9" id="KW-0413">Isomerase</keyword>
<reference evidence="10" key="1">
    <citation type="submission" date="2021-03" db="EMBL/GenBank/DDBJ databases">
        <title>Draft genome sequence of rust myrtle Austropuccinia psidii MF-1, a brazilian biotype.</title>
        <authorList>
            <person name="Quecine M.C."/>
            <person name="Pachon D.M.R."/>
            <person name="Bonatelli M.L."/>
            <person name="Correr F.H."/>
            <person name="Franceschini L.M."/>
            <person name="Leite T.F."/>
            <person name="Margarido G.R.A."/>
            <person name="Almeida C.A."/>
            <person name="Ferrarezi J.A."/>
            <person name="Labate C.A."/>
        </authorList>
    </citation>
    <scope>NUCLEOTIDE SEQUENCE</scope>
    <source>
        <strain evidence="10">MF-1</strain>
    </source>
</reference>
<evidence type="ECO:0000256" key="9">
    <source>
        <dbReference type="RuleBase" id="RU004511"/>
    </source>
</evidence>
<dbReference type="AlphaFoldDB" id="A0A9Q3GHQ9"/>
<dbReference type="InterPro" id="IPR029033">
    <property type="entry name" value="His_PPase_superfam"/>
</dbReference>
<accession>A0A9Q3GHQ9</accession>
<dbReference type="InterPro" id="IPR013078">
    <property type="entry name" value="His_Pase_superF_clade-1"/>
</dbReference>
<comment type="catalytic activity">
    <reaction evidence="1 9">
        <text>(2R)-2-phosphoglycerate = (2R)-3-phosphoglycerate</text>
        <dbReference type="Rhea" id="RHEA:15901"/>
        <dbReference type="ChEBI" id="CHEBI:58272"/>
        <dbReference type="ChEBI" id="CHEBI:58289"/>
        <dbReference type="EC" id="5.4.2.11"/>
    </reaction>
</comment>
<dbReference type="HAMAP" id="MF_01039">
    <property type="entry name" value="PGAM_GpmA"/>
    <property type="match status" value="1"/>
</dbReference>
<dbReference type="PANTHER" id="PTHR11931">
    <property type="entry name" value="PHOSPHOGLYCERATE MUTASE"/>
    <property type="match status" value="1"/>
</dbReference>
<feature type="binding site" evidence="7">
    <location>
        <begin position="163"/>
        <end position="164"/>
    </location>
    <ligand>
        <name>substrate</name>
    </ligand>
</feature>
<proteinExistence type="inferred from homology"/>
<dbReference type="InterPro" id="IPR005952">
    <property type="entry name" value="Phosphogly_mut1"/>
</dbReference>
<dbReference type="EC" id="5.4.2.11" evidence="9"/>
<evidence type="ECO:0000256" key="4">
    <source>
        <dbReference type="ARBA" id="ARBA00023152"/>
    </source>
</evidence>
<evidence type="ECO:0000256" key="1">
    <source>
        <dbReference type="ARBA" id="ARBA00000380"/>
    </source>
</evidence>
<keyword evidence="11" id="KW-1185">Reference proteome</keyword>
<dbReference type="Gene3D" id="3.40.50.1240">
    <property type="entry name" value="Phosphoglycerate mutase-like"/>
    <property type="match status" value="1"/>
</dbReference>
<evidence type="ECO:0000313" key="10">
    <source>
        <dbReference type="EMBL" id="MBW0467590.1"/>
    </source>
</evidence>
<comment type="pathway">
    <text evidence="2 9">Carbohydrate degradation; glycolysis; pyruvate from D-glyceraldehyde 3-phosphate: step 3/5.</text>
</comment>
<dbReference type="GO" id="GO:0004619">
    <property type="term" value="F:phosphoglycerate mutase activity"/>
    <property type="evidence" value="ECO:0007669"/>
    <property type="project" value="UniProtKB-EC"/>
</dbReference>
<evidence type="ECO:0000256" key="6">
    <source>
        <dbReference type="PIRSR" id="PIRSR613078-1"/>
    </source>
</evidence>
<evidence type="ECO:0000313" key="11">
    <source>
        <dbReference type="Proteomes" id="UP000765509"/>
    </source>
</evidence>
<evidence type="ECO:0000256" key="3">
    <source>
        <dbReference type="ARBA" id="ARBA00006717"/>
    </source>
</evidence>
<feature type="site" description="Transition state stabilizer" evidence="8">
    <location>
        <position position="206"/>
    </location>
</feature>
<evidence type="ECO:0000256" key="8">
    <source>
        <dbReference type="PIRSR" id="PIRSR613078-3"/>
    </source>
</evidence>
<comment type="caution">
    <text evidence="10">The sequence shown here is derived from an EMBL/GenBank/DDBJ whole genome shotgun (WGS) entry which is preliminary data.</text>
</comment>
<dbReference type="SUPFAM" id="SSF53254">
    <property type="entry name" value="Phosphoglycerate mutase-like"/>
    <property type="match status" value="1"/>
</dbReference>
<feature type="active site" description="Proton donor/acceptor" evidence="6">
    <location>
        <position position="136"/>
    </location>
</feature>
<dbReference type="NCBIfam" id="TIGR01258">
    <property type="entry name" value="pgm_1"/>
    <property type="match status" value="2"/>
</dbReference>